<accession>A0A5B7H9R3</accession>
<dbReference type="EMBL" id="VSRR010024698">
    <property type="protein sequence ID" value="MPC66395.1"/>
    <property type="molecule type" value="Genomic_DNA"/>
</dbReference>
<keyword evidence="3" id="KW-1185">Reference proteome</keyword>
<evidence type="ECO:0000313" key="3">
    <source>
        <dbReference type="Proteomes" id="UP000324222"/>
    </source>
</evidence>
<evidence type="ECO:0000256" key="1">
    <source>
        <dbReference type="SAM" id="MobiDB-lite"/>
    </source>
</evidence>
<evidence type="ECO:0000313" key="2">
    <source>
        <dbReference type="EMBL" id="MPC66395.1"/>
    </source>
</evidence>
<organism evidence="2 3">
    <name type="scientific">Portunus trituberculatus</name>
    <name type="common">Swimming crab</name>
    <name type="synonym">Neptunus trituberculatus</name>
    <dbReference type="NCBI Taxonomy" id="210409"/>
    <lineage>
        <taxon>Eukaryota</taxon>
        <taxon>Metazoa</taxon>
        <taxon>Ecdysozoa</taxon>
        <taxon>Arthropoda</taxon>
        <taxon>Crustacea</taxon>
        <taxon>Multicrustacea</taxon>
        <taxon>Malacostraca</taxon>
        <taxon>Eumalacostraca</taxon>
        <taxon>Eucarida</taxon>
        <taxon>Decapoda</taxon>
        <taxon>Pleocyemata</taxon>
        <taxon>Brachyura</taxon>
        <taxon>Eubrachyura</taxon>
        <taxon>Portunoidea</taxon>
        <taxon>Portunidae</taxon>
        <taxon>Portuninae</taxon>
        <taxon>Portunus</taxon>
    </lineage>
</organism>
<gene>
    <name evidence="2" type="ORF">E2C01_060542</name>
</gene>
<sequence>MCRRTAVANAAAAASPVVCLWAWAVVVDNLFLTVSATQQQRKSSAGAHFSRPASPARYGGYMSEPEGYDSDIGGGTLRYATVDRRRGPQYEADPMTSSLPSGNKAAAPYRLTPDTARPPSTVAIHTSDK</sequence>
<dbReference type="OrthoDB" id="19092at2759"/>
<proteinExistence type="predicted"/>
<comment type="caution">
    <text evidence="2">The sequence shown here is derived from an EMBL/GenBank/DDBJ whole genome shotgun (WGS) entry which is preliminary data.</text>
</comment>
<name>A0A5B7H9R3_PORTR</name>
<protein>
    <submittedName>
        <fullName evidence="2">Uncharacterized protein</fullName>
    </submittedName>
</protein>
<feature type="region of interest" description="Disordered" evidence="1">
    <location>
        <begin position="39"/>
        <end position="129"/>
    </location>
</feature>
<dbReference type="Proteomes" id="UP000324222">
    <property type="component" value="Unassembled WGS sequence"/>
</dbReference>
<reference evidence="2 3" key="1">
    <citation type="submission" date="2019-05" db="EMBL/GenBank/DDBJ databases">
        <title>Another draft genome of Portunus trituberculatus and its Hox gene families provides insights of decapod evolution.</title>
        <authorList>
            <person name="Jeong J.-H."/>
            <person name="Song I."/>
            <person name="Kim S."/>
            <person name="Choi T."/>
            <person name="Kim D."/>
            <person name="Ryu S."/>
            <person name="Kim W."/>
        </authorList>
    </citation>
    <scope>NUCLEOTIDE SEQUENCE [LARGE SCALE GENOMIC DNA]</scope>
    <source>
        <tissue evidence="2">Muscle</tissue>
    </source>
</reference>
<dbReference type="AlphaFoldDB" id="A0A5B7H9R3"/>